<reference evidence="3 4" key="1">
    <citation type="journal article" date="2014" name="Proc. Natl. Acad. Sci. U.S.A.">
        <title>Trajectory and genomic determinants of fungal-pathogen speciation and host adaptation.</title>
        <authorList>
            <person name="Hu X."/>
            <person name="Xiao G."/>
            <person name="Zheng P."/>
            <person name="Shang Y."/>
            <person name="Su Y."/>
            <person name="Zhang X."/>
            <person name="Liu X."/>
            <person name="Zhan S."/>
            <person name="St Leger R.J."/>
            <person name="Wang C."/>
        </authorList>
    </citation>
    <scope>NUCLEOTIDE SEQUENCE [LARGE SCALE GENOMIC DNA]</scope>
    <source>
        <strain evidence="3 4">ARSEF 1941</strain>
    </source>
</reference>
<dbReference type="RefSeq" id="XP_040678770.1">
    <property type="nucleotide sequence ID" value="XM_040823517.1"/>
</dbReference>
<feature type="compositionally biased region" description="Basic and acidic residues" evidence="1">
    <location>
        <begin position="217"/>
        <end position="227"/>
    </location>
</feature>
<feature type="compositionally biased region" description="Polar residues" evidence="1">
    <location>
        <begin position="324"/>
        <end position="337"/>
    </location>
</feature>
<feature type="compositionally biased region" description="Low complexity" evidence="1">
    <location>
        <begin position="233"/>
        <end position="247"/>
    </location>
</feature>
<dbReference type="Proteomes" id="UP000030816">
    <property type="component" value="Unassembled WGS sequence"/>
</dbReference>
<accession>A0A0B2WVR4</accession>
<gene>
    <name evidence="3" type="ORF">MAM_04719</name>
</gene>
<evidence type="ECO:0000256" key="1">
    <source>
        <dbReference type="SAM" id="MobiDB-lite"/>
    </source>
</evidence>
<evidence type="ECO:0000313" key="3">
    <source>
        <dbReference type="EMBL" id="KHN97704.1"/>
    </source>
</evidence>
<dbReference type="AlphaFoldDB" id="A0A0B2WVR4"/>
<keyword evidence="2" id="KW-0472">Membrane</keyword>
<keyword evidence="2" id="KW-0812">Transmembrane</keyword>
<name>A0A0B2WVR4_METAS</name>
<evidence type="ECO:0000256" key="2">
    <source>
        <dbReference type="SAM" id="Phobius"/>
    </source>
</evidence>
<dbReference type="OrthoDB" id="5376312at2759"/>
<protein>
    <submittedName>
        <fullName evidence="3">Uncharacterized protein</fullName>
    </submittedName>
</protein>
<keyword evidence="4" id="KW-1185">Reference proteome</keyword>
<feature type="compositionally biased region" description="Low complexity" evidence="1">
    <location>
        <begin position="407"/>
        <end position="420"/>
    </location>
</feature>
<feature type="region of interest" description="Disordered" evidence="1">
    <location>
        <begin position="309"/>
        <end position="448"/>
    </location>
</feature>
<dbReference type="HOGENOM" id="CLU_027663_0_0_1"/>
<feature type="transmembrane region" description="Helical" evidence="2">
    <location>
        <begin position="34"/>
        <end position="57"/>
    </location>
</feature>
<sequence>MRLSDAALPRPPVSRTLSKPTGQRHRRDLNNKDLTLIIIVAFIALFALLSVLFVAFFRARRRRPDDQAAGASGRWPVLHLFGRKPFGHARYQQARGENLDGEAHIHQLEPTAVSINHVNTLRDPRLLGSTMTWATQTAASVDRNTSIRSVMTLPAYRATAANNEQVLGREGDRDGVDVIVDLPTAEEEEALRDEEMEAIYQIRVTRREQIAVHNELRRQRREARQRGDSNALANIRARSRATNNNNNIDELRQELSRIQDQRQRSVSSVSYADLGVARHDGTRIRANSNESECAGLLSDAASIALSTRSELGSSPGLHRRERSTSSLSSIDSEFNPGSSRTRDYSRSTTPRLPSVEPEAGFGPEPVEGRSGVEPIFPPEYENVSLGEDHAGAIARSMTPPPPDYSGTSEQTPQTEQTITEPAHATPQEDWAFSPFRTPRGVGGVPQLPSLRISRLPAIVIQPLNEESRDGNAL</sequence>
<dbReference type="STRING" id="1081103.A0A0B2WVR4"/>
<dbReference type="EMBL" id="AZHE01000010">
    <property type="protein sequence ID" value="KHN97704.1"/>
    <property type="molecule type" value="Genomic_DNA"/>
</dbReference>
<dbReference type="GeneID" id="63739174"/>
<feature type="region of interest" description="Disordered" evidence="1">
    <location>
        <begin position="1"/>
        <end position="26"/>
    </location>
</feature>
<keyword evidence="2" id="KW-1133">Transmembrane helix</keyword>
<evidence type="ECO:0000313" key="4">
    <source>
        <dbReference type="Proteomes" id="UP000030816"/>
    </source>
</evidence>
<proteinExistence type="predicted"/>
<feature type="region of interest" description="Disordered" evidence="1">
    <location>
        <begin position="217"/>
        <end position="249"/>
    </location>
</feature>
<comment type="caution">
    <text evidence="3">The sequence shown here is derived from an EMBL/GenBank/DDBJ whole genome shotgun (WGS) entry which is preliminary data.</text>
</comment>
<organism evidence="3 4">
    <name type="scientific">Metarhizium album (strain ARSEF 1941)</name>
    <dbReference type="NCBI Taxonomy" id="1081103"/>
    <lineage>
        <taxon>Eukaryota</taxon>
        <taxon>Fungi</taxon>
        <taxon>Dikarya</taxon>
        <taxon>Ascomycota</taxon>
        <taxon>Pezizomycotina</taxon>
        <taxon>Sordariomycetes</taxon>
        <taxon>Hypocreomycetidae</taxon>
        <taxon>Hypocreales</taxon>
        <taxon>Clavicipitaceae</taxon>
        <taxon>Metarhizium</taxon>
    </lineage>
</organism>